<protein>
    <submittedName>
        <fullName evidence="3">Helix-turn-helix transcriptional regulator</fullName>
    </submittedName>
</protein>
<gene>
    <name evidence="3" type="ORF">O0535_13865</name>
</gene>
<dbReference type="RefSeq" id="WP_258417665.1">
    <property type="nucleotide sequence ID" value="NZ_JAPTNG010000009.1"/>
</dbReference>
<name>A0ABT4HZU7_9BACL</name>
<feature type="domain" description="HTH cro/C1-type" evidence="2">
    <location>
        <begin position="8"/>
        <end position="62"/>
    </location>
</feature>
<dbReference type="PANTHER" id="PTHR46558">
    <property type="entry name" value="TRACRIPTIONAL REGULATORY PROTEIN-RELATED-RELATED"/>
    <property type="match status" value="1"/>
</dbReference>
<keyword evidence="1" id="KW-0238">DNA-binding</keyword>
<dbReference type="PANTHER" id="PTHR46558:SF14">
    <property type="entry name" value="HTH-TYPE TRANSCRIPTIONAL REGULATOR ANSR"/>
    <property type="match status" value="1"/>
</dbReference>
<organism evidence="3 4">
    <name type="scientific">Brevibacillus halotolerans</name>
    <dbReference type="NCBI Taxonomy" id="1507437"/>
    <lineage>
        <taxon>Bacteria</taxon>
        <taxon>Bacillati</taxon>
        <taxon>Bacillota</taxon>
        <taxon>Bacilli</taxon>
        <taxon>Bacillales</taxon>
        <taxon>Paenibacillaceae</taxon>
        <taxon>Brevibacillus</taxon>
    </lineage>
</organism>
<dbReference type="InterPro" id="IPR001387">
    <property type="entry name" value="Cro/C1-type_HTH"/>
</dbReference>
<dbReference type="Proteomes" id="UP001067708">
    <property type="component" value="Unassembled WGS sequence"/>
</dbReference>
<evidence type="ECO:0000313" key="3">
    <source>
        <dbReference type="EMBL" id="MCZ0831827.1"/>
    </source>
</evidence>
<dbReference type="InterPro" id="IPR010982">
    <property type="entry name" value="Lambda_DNA-bd_dom_sf"/>
</dbReference>
<proteinExistence type="predicted"/>
<dbReference type="Pfam" id="PF01381">
    <property type="entry name" value="HTH_3"/>
    <property type="match status" value="1"/>
</dbReference>
<dbReference type="CDD" id="cd00093">
    <property type="entry name" value="HTH_XRE"/>
    <property type="match status" value="1"/>
</dbReference>
<dbReference type="Gene3D" id="1.10.260.40">
    <property type="entry name" value="lambda repressor-like DNA-binding domains"/>
    <property type="match status" value="1"/>
</dbReference>
<dbReference type="PROSITE" id="PS50943">
    <property type="entry name" value="HTH_CROC1"/>
    <property type="match status" value="1"/>
</dbReference>
<comment type="caution">
    <text evidence="3">The sequence shown here is derived from an EMBL/GenBank/DDBJ whole genome shotgun (WGS) entry which is preliminary data.</text>
</comment>
<reference evidence="3" key="1">
    <citation type="submission" date="2022-09" db="EMBL/GenBank/DDBJ databases">
        <title>Genome analysis and characterization of larvicidal activity of Brevibacillus strains.</title>
        <authorList>
            <person name="Patrusheva E.V."/>
            <person name="Izotova A.O."/>
            <person name="Toshchakov S.V."/>
            <person name="Sineoky S.P."/>
        </authorList>
    </citation>
    <scope>NUCLEOTIDE SEQUENCE</scope>
    <source>
        <strain evidence="3">VKPM_B-13244</strain>
    </source>
</reference>
<evidence type="ECO:0000256" key="1">
    <source>
        <dbReference type="ARBA" id="ARBA00023125"/>
    </source>
</evidence>
<keyword evidence="4" id="KW-1185">Reference proteome</keyword>
<accession>A0ABT4HZU7</accession>
<dbReference type="SMART" id="SM00530">
    <property type="entry name" value="HTH_XRE"/>
    <property type="match status" value="1"/>
</dbReference>
<sequence>MDIFSARIKWLRQNKGFTQAQIADFIGMSTPGYTKIEQGQREPNLETLTRFPIILEESLDFMLGITDFDKKALQFLLYFKSVEEQLEGLQFEIDHSLRVLNNEFPNIPKETVQEYITGPSLELVKLKPEYDRSLNQLISYYKTIPLIKITKEQDMIEYFKNISEADTYTAIKVKNTSN</sequence>
<dbReference type="EMBL" id="JAPTNG010000009">
    <property type="protein sequence ID" value="MCZ0831827.1"/>
    <property type="molecule type" value="Genomic_DNA"/>
</dbReference>
<dbReference type="SUPFAM" id="SSF47413">
    <property type="entry name" value="lambda repressor-like DNA-binding domains"/>
    <property type="match status" value="1"/>
</dbReference>
<evidence type="ECO:0000313" key="4">
    <source>
        <dbReference type="Proteomes" id="UP001067708"/>
    </source>
</evidence>
<evidence type="ECO:0000259" key="2">
    <source>
        <dbReference type="PROSITE" id="PS50943"/>
    </source>
</evidence>